<evidence type="ECO:0000313" key="2">
    <source>
        <dbReference type="Proteomes" id="UP000027265"/>
    </source>
</evidence>
<keyword evidence="2" id="KW-1185">Reference proteome</keyword>
<dbReference type="AlphaFoldDB" id="A0A067PYE3"/>
<gene>
    <name evidence="1" type="ORF">JAAARDRAFT_33307</name>
</gene>
<dbReference type="InParanoid" id="A0A067PYE3"/>
<name>A0A067PYE3_9AGAM</name>
<organism evidence="1 2">
    <name type="scientific">Jaapia argillacea MUCL 33604</name>
    <dbReference type="NCBI Taxonomy" id="933084"/>
    <lineage>
        <taxon>Eukaryota</taxon>
        <taxon>Fungi</taxon>
        <taxon>Dikarya</taxon>
        <taxon>Basidiomycota</taxon>
        <taxon>Agaricomycotina</taxon>
        <taxon>Agaricomycetes</taxon>
        <taxon>Agaricomycetidae</taxon>
        <taxon>Jaapiales</taxon>
        <taxon>Jaapiaceae</taxon>
        <taxon>Jaapia</taxon>
    </lineage>
</organism>
<dbReference type="Proteomes" id="UP000027265">
    <property type="component" value="Unassembled WGS sequence"/>
</dbReference>
<reference evidence="2" key="1">
    <citation type="journal article" date="2014" name="Proc. Natl. Acad. Sci. U.S.A.">
        <title>Extensive sampling of basidiomycete genomes demonstrates inadequacy of the white-rot/brown-rot paradigm for wood decay fungi.</title>
        <authorList>
            <person name="Riley R."/>
            <person name="Salamov A.A."/>
            <person name="Brown D.W."/>
            <person name="Nagy L.G."/>
            <person name="Floudas D."/>
            <person name="Held B.W."/>
            <person name="Levasseur A."/>
            <person name="Lombard V."/>
            <person name="Morin E."/>
            <person name="Otillar R."/>
            <person name="Lindquist E.A."/>
            <person name="Sun H."/>
            <person name="LaButti K.M."/>
            <person name="Schmutz J."/>
            <person name="Jabbour D."/>
            <person name="Luo H."/>
            <person name="Baker S.E."/>
            <person name="Pisabarro A.G."/>
            <person name="Walton J.D."/>
            <person name="Blanchette R.A."/>
            <person name="Henrissat B."/>
            <person name="Martin F."/>
            <person name="Cullen D."/>
            <person name="Hibbett D.S."/>
            <person name="Grigoriev I.V."/>
        </authorList>
    </citation>
    <scope>NUCLEOTIDE SEQUENCE [LARGE SCALE GENOMIC DNA]</scope>
    <source>
        <strain evidence="2">MUCL 33604</strain>
    </source>
</reference>
<dbReference type="EMBL" id="KL197715">
    <property type="protein sequence ID" value="KDQ59739.1"/>
    <property type="molecule type" value="Genomic_DNA"/>
</dbReference>
<sequence>MMADEDLAEGWTLKPGRATRSFGHKVGRGKVCGLVSPCEPLHIRFSTWLIIIS</sequence>
<accession>A0A067PYE3</accession>
<dbReference type="HOGENOM" id="CLU_3087554_0_0_1"/>
<proteinExistence type="predicted"/>
<protein>
    <submittedName>
        <fullName evidence="1">Uncharacterized protein</fullName>
    </submittedName>
</protein>
<evidence type="ECO:0000313" key="1">
    <source>
        <dbReference type="EMBL" id="KDQ59739.1"/>
    </source>
</evidence>